<accession>A0ABU4AFV1</accession>
<gene>
    <name evidence="2" type="ORF">R2G56_02420</name>
</gene>
<protein>
    <submittedName>
        <fullName evidence="2">Glycosyltransferase family 25 protein</fullName>
    </submittedName>
</protein>
<feature type="domain" description="Glycosyl transferase family 25" evidence="1">
    <location>
        <begin position="6"/>
        <end position="179"/>
    </location>
</feature>
<comment type="caution">
    <text evidence="2">The sequence shown here is derived from an EMBL/GenBank/DDBJ whole genome shotgun (WGS) entry which is preliminary data.</text>
</comment>
<evidence type="ECO:0000313" key="2">
    <source>
        <dbReference type="EMBL" id="MDV6225129.1"/>
    </source>
</evidence>
<dbReference type="RefSeq" id="WP_317560339.1">
    <property type="nucleotide sequence ID" value="NZ_JAWLIP010000001.1"/>
</dbReference>
<evidence type="ECO:0000313" key="3">
    <source>
        <dbReference type="Proteomes" id="UP001185659"/>
    </source>
</evidence>
<dbReference type="Proteomes" id="UP001185659">
    <property type="component" value="Unassembled WGS sequence"/>
</dbReference>
<dbReference type="Pfam" id="PF01755">
    <property type="entry name" value="Glyco_transf_25"/>
    <property type="match status" value="1"/>
</dbReference>
<evidence type="ECO:0000259" key="1">
    <source>
        <dbReference type="Pfam" id="PF01755"/>
    </source>
</evidence>
<reference evidence="2 3" key="1">
    <citation type="submission" date="2023-10" db="EMBL/GenBank/DDBJ databases">
        <authorList>
            <person name="Venkata Ramana C."/>
            <person name="Sasikala C."/>
            <person name="Dhurka M."/>
        </authorList>
    </citation>
    <scope>NUCLEOTIDE SEQUENCE [LARGE SCALE GENOMIC DNA]</scope>
    <source>
        <strain evidence="2 3">KCTC 32151</strain>
    </source>
</reference>
<proteinExistence type="predicted"/>
<dbReference type="InterPro" id="IPR002654">
    <property type="entry name" value="Glyco_trans_25"/>
</dbReference>
<organism evidence="2 3">
    <name type="scientific">Nitratireductor aquimarinus</name>
    <dbReference type="NCBI Taxonomy" id="889300"/>
    <lineage>
        <taxon>Bacteria</taxon>
        <taxon>Pseudomonadati</taxon>
        <taxon>Pseudomonadota</taxon>
        <taxon>Alphaproteobacteria</taxon>
        <taxon>Hyphomicrobiales</taxon>
        <taxon>Phyllobacteriaceae</taxon>
        <taxon>Nitratireductor</taxon>
    </lineage>
</organism>
<keyword evidence="3" id="KW-1185">Reference proteome</keyword>
<dbReference type="EMBL" id="JAWLIP010000001">
    <property type="protein sequence ID" value="MDV6225129.1"/>
    <property type="molecule type" value="Genomic_DNA"/>
</dbReference>
<name>A0ABU4AFV1_9HYPH</name>
<sequence length="267" mass="30062">MVEQMQLYVMNLRRAENRMLLLRERFGAAGLEVTRVEGVDGRLLDQSELDRHISGEGRWGRLTPGEVGCFLSHRACWRALLEDGGRFGAVFEDDVLLGENAGAVLGDTAWIPEDADIVKIETTASRVFLDSEARGAVDGRALYRLRSSHYCAAGYIVSRDCAQRLLAQSEAFCEALDDFLFSGLSPVFKSSRIYQLSPAICVQQWETTGDGRTHDPHTSIEGRDDKVKRRLPTGERLREIWGKESRTLTNKLMALAGKRRRQVVEFR</sequence>
<dbReference type="CDD" id="cd06532">
    <property type="entry name" value="Glyco_transf_25"/>
    <property type="match status" value="1"/>
</dbReference>